<comment type="caution">
    <text evidence="6">The sequence shown here is derived from an EMBL/GenBank/DDBJ whole genome shotgun (WGS) entry which is preliminary data.</text>
</comment>
<dbReference type="Pfam" id="PF02875">
    <property type="entry name" value="Mur_ligase_C"/>
    <property type="match status" value="1"/>
</dbReference>
<dbReference type="GO" id="GO:0005524">
    <property type="term" value="F:ATP binding"/>
    <property type="evidence" value="ECO:0007669"/>
    <property type="project" value="UniProtKB-KW"/>
</dbReference>
<dbReference type="PANTHER" id="PTHR43024">
    <property type="entry name" value="UDP-N-ACETYLMURAMOYL-TRIPEPTIDE--D-ALANYL-D-ALANINE LIGASE"/>
    <property type="match status" value="1"/>
</dbReference>
<dbReference type="GO" id="GO:0016881">
    <property type="term" value="F:acid-amino acid ligase activity"/>
    <property type="evidence" value="ECO:0007669"/>
    <property type="project" value="InterPro"/>
</dbReference>
<dbReference type="AlphaFoldDB" id="A0A0G1M3K8"/>
<accession>A0A0G1M3K8</accession>
<evidence type="ECO:0000259" key="5">
    <source>
        <dbReference type="Pfam" id="PF08245"/>
    </source>
</evidence>
<feature type="domain" description="Mur ligase C-terminal" evidence="4">
    <location>
        <begin position="195"/>
        <end position="311"/>
    </location>
</feature>
<feature type="domain" description="Mur ligase central" evidence="5">
    <location>
        <begin position="53"/>
        <end position="155"/>
    </location>
</feature>
<dbReference type="SUPFAM" id="SSF53623">
    <property type="entry name" value="MurD-like peptide ligases, catalytic domain"/>
    <property type="match status" value="1"/>
</dbReference>
<dbReference type="InterPro" id="IPR004101">
    <property type="entry name" value="Mur_ligase_C"/>
</dbReference>
<keyword evidence="2" id="KW-0547">Nucleotide-binding</keyword>
<dbReference type="Gene3D" id="3.40.1190.10">
    <property type="entry name" value="Mur-like, catalytic domain"/>
    <property type="match status" value="1"/>
</dbReference>
<dbReference type="InterPro" id="IPR036565">
    <property type="entry name" value="Mur-like_cat_sf"/>
</dbReference>
<evidence type="ECO:0000313" key="6">
    <source>
        <dbReference type="EMBL" id="KKU02784.1"/>
    </source>
</evidence>
<gene>
    <name evidence="6" type="ORF">UX05_C0007G0013</name>
</gene>
<dbReference type="Gene3D" id="3.90.190.20">
    <property type="entry name" value="Mur ligase, C-terminal domain"/>
    <property type="match status" value="1"/>
</dbReference>
<dbReference type="PATRIC" id="fig|1618366.3.peg.600"/>
<organism evidence="6 7">
    <name type="scientific">Candidatus Amesbacteria bacterium GW2011_GWC2_45_19</name>
    <dbReference type="NCBI Taxonomy" id="1618366"/>
    <lineage>
        <taxon>Bacteria</taxon>
        <taxon>Candidatus Amesiibacteriota</taxon>
    </lineage>
</organism>
<proteinExistence type="predicted"/>
<evidence type="ECO:0000313" key="7">
    <source>
        <dbReference type="Proteomes" id="UP000034264"/>
    </source>
</evidence>
<keyword evidence="3" id="KW-0067">ATP-binding</keyword>
<dbReference type="EMBL" id="LCKS01000007">
    <property type="protein sequence ID" value="KKU02784.1"/>
    <property type="molecule type" value="Genomic_DNA"/>
</dbReference>
<dbReference type="Proteomes" id="UP000034264">
    <property type="component" value="Unassembled WGS sequence"/>
</dbReference>
<reference evidence="6 7" key="1">
    <citation type="journal article" date="2015" name="Nature">
        <title>rRNA introns, odd ribosomes, and small enigmatic genomes across a large radiation of phyla.</title>
        <authorList>
            <person name="Brown C.T."/>
            <person name="Hug L.A."/>
            <person name="Thomas B.C."/>
            <person name="Sharon I."/>
            <person name="Castelle C.J."/>
            <person name="Singh A."/>
            <person name="Wilkins M.J."/>
            <person name="Williams K.H."/>
            <person name="Banfield J.F."/>
        </authorList>
    </citation>
    <scope>NUCLEOTIDE SEQUENCE [LARGE SCALE GENOMIC DNA]</scope>
</reference>
<name>A0A0G1M3K8_9BACT</name>
<evidence type="ECO:0000256" key="3">
    <source>
        <dbReference type="ARBA" id="ARBA00022840"/>
    </source>
</evidence>
<evidence type="ECO:0000259" key="4">
    <source>
        <dbReference type="Pfam" id="PF02875"/>
    </source>
</evidence>
<dbReference type="Pfam" id="PF08245">
    <property type="entry name" value="Mur_ligase_M"/>
    <property type="match status" value="1"/>
</dbReference>
<dbReference type="InterPro" id="IPR013221">
    <property type="entry name" value="Mur_ligase_cen"/>
</dbReference>
<protein>
    <submittedName>
        <fullName evidence="6">UDP-N-acetylmuramoyl-tripeptide-D-alanyl-D-alanine ligase</fullName>
    </submittedName>
</protein>
<dbReference type="PANTHER" id="PTHR43024:SF1">
    <property type="entry name" value="UDP-N-ACETYLMURAMOYL-TRIPEPTIDE--D-ALANYL-D-ALANINE LIGASE"/>
    <property type="match status" value="1"/>
</dbReference>
<evidence type="ECO:0000256" key="2">
    <source>
        <dbReference type="ARBA" id="ARBA00022741"/>
    </source>
</evidence>
<sequence>MISPILRFWTGPIPFQSTRKNPFLDLLIHPIKRHLAKFYLKFLTLNGTIVIGITGSYGKTTTKEALKSILPSSVASAANIDPIYNIPATILSTPPWTKYLILEMGIEHLGEMDFYLWLAPVDIAVITGFGLAHTEFLKDLKTIKSEKLKITKYAKHVVNFSSHKPGPKNALSIARQVAKILEIKPDLSSFTPPPHRLQIINHPSGAIIIDDSYNANPTATKFAVDYLVDLAKKKNQTPVFVFAQMNELGSYEKSAHAAIDKYVAQKGIKNFLTLGPATANLGQHFKSRETLIPAIRKFLTPNYCLLIKGSRSWHLEDVVSALTA</sequence>
<evidence type="ECO:0000256" key="1">
    <source>
        <dbReference type="ARBA" id="ARBA00022598"/>
    </source>
</evidence>
<keyword evidence="1 6" id="KW-0436">Ligase</keyword>
<dbReference type="InterPro" id="IPR036615">
    <property type="entry name" value="Mur_ligase_C_dom_sf"/>
</dbReference>
<dbReference type="InterPro" id="IPR051046">
    <property type="entry name" value="MurCDEF_CellWall_CoF430Synth"/>
</dbReference>
<dbReference type="SUPFAM" id="SSF53244">
    <property type="entry name" value="MurD-like peptide ligases, peptide-binding domain"/>
    <property type="match status" value="1"/>
</dbReference>